<protein>
    <submittedName>
        <fullName evidence="4">Efflux RND transporter periplasmic adaptor subunit</fullName>
    </submittedName>
</protein>
<comment type="caution">
    <text evidence="4">The sequence shown here is derived from an EMBL/GenBank/DDBJ whole genome shotgun (WGS) entry which is preliminary data.</text>
</comment>
<dbReference type="PANTHER" id="PTHR30469">
    <property type="entry name" value="MULTIDRUG RESISTANCE PROTEIN MDTA"/>
    <property type="match status" value="1"/>
</dbReference>
<feature type="chain" id="PRO_5016917272" evidence="2">
    <location>
        <begin position="19"/>
        <end position="329"/>
    </location>
</feature>
<feature type="signal peptide" evidence="2">
    <location>
        <begin position="1"/>
        <end position="18"/>
    </location>
</feature>
<dbReference type="EMBL" id="QOPE01000008">
    <property type="protein sequence ID" value="RCL42023.1"/>
    <property type="molecule type" value="Genomic_DNA"/>
</dbReference>
<reference evidence="4 5" key="1">
    <citation type="journal article" date="2018" name="Microbiome">
        <title>Fine metagenomic profile of the Mediterranean stratified and mixed water columns revealed by assembly and recruitment.</title>
        <authorList>
            <person name="Haro-Moreno J.M."/>
            <person name="Lopez-Perez M."/>
            <person name="De La Torre J.R."/>
            <person name="Picazo A."/>
            <person name="Camacho A."/>
            <person name="Rodriguez-Valera F."/>
        </authorList>
    </citation>
    <scope>NUCLEOTIDE SEQUENCE [LARGE SCALE GENOMIC DNA]</scope>
    <source>
        <strain evidence="4">MED-G82</strain>
    </source>
</reference>
<dbReference type="GO" id="GO:0015562">
    <property type="term" value="F:efflux transmembrane transporter activity"/>
    <property type="evidence" value="ECO:0007669"/>
    <property type="project" value="TreeGrafter"/>
</dbReference>
<evidence type="ECO:0000256" key="1">
    <source>
        <dbReference type="ARBA" id="ARBA00009477"/>
    </source>
</evidence>
<dbReference type="GO" id="GO:1990281">
    <property type="term" value="C:efflux pump complex"/>
    <property type="evidence" value="ECO:0007669"/>
    <property type="project" value="TreeGrafter"/>
</dbReference>
<sequence>MKKLFLFLILGAPTFLMGQDSLEVLEVEIQDNYKEIKLIPGKVLPTQISNLAFEIPGIVYRINADIGDRFTKGDVLAELDSREVNANFMQAEARFKLSKLALDRFEDLKKDGFISAQEFDRASAEYDVAKSELEFFKVKLSQTKITAPYNGFIQDRMIDQGTIISPGAMVFQFVSSTSVEAHVSIPSDIIQNLVIGQEYIFTIEGENAKAKFSRVAPMTIGGSTNRLAIFRFKEFINPGSIGYLNYENLVLAKGVWVPLSALSESDQGLWSLFVLAPANDIFGSVKVVRELVELLHIEGNFAYVTGTLTPGEQVIVGGATKVIEGKIYN</sequence>
<evidence type="ECO:0000313" key="4">
    <source>
        <dbReference type="EMBL" id="RCL42023.1"/>
    </source>
</evidence>
<accession>A0A368BXM5</accession>
<dbReference type="Gene3D" id="2.40.420.20">
    <property type="match status" value="1"/>
</dbReference>
<evidence type="ECO:0000313" key="5">
    <source>
        <dbReference type="Proteomes" id="UP000253307"/>
    </source>
</evidence>
<evidence type="ECO:0000259" key="3">
    <source>
        <dbReference type="Pfam" id="PF25973"/>
    </source>
</evidence>
<dbReference type="AlphaFoldDB" id="A0A368BXM5"/>
<dbReference type="InterPro" id="IPR058647">
    <property type="entry name" value="BSH_CzcB-like"/>
</dbReference>
<dbReference type="Gene3D" id="1.10.287.470">
    <property type="entry name" value="Helix hairpin bin"/>
    <property type="match status" value="1"/>
</dbReference>
<dbReference type="Proteomes" id="UP000253307">
    <property type="component" value="Unassembled WGS sequence"/>
</dbReference>
<evidence type="ECO:0000256" key="2">
    <source>
        <dbReference type="SAM" id="SignalP"/>
    </source>
</evidence>
<feature type="domain" description="CzcB-like barrel-sandwich hybrid" evidence="3">
    <location>
        <begin position="51"/>
        <end position="172"/>
    </location>
</feature>
<comment type="similarity">
    <text evidence="1">Belongs to the membrane fusion protein (MFP) (TC 8.A.1) family.</text>
</comment>
<dbReference type="SUPFAM" id="SSF111369">
    <property type="entry name" value="HlyD-like secretion proteins"/>
    <property type="match status" value="1"/>
</dbReference>
<organism evidence="4 5">
    <name type="scientific">SAR86 cluster bacterium</name>
    <dbReference type="NCBI Taxonomy" id="2030880"/>
    <lineage>
        <taxon>Bacteria</taxon>
        <taxon>Pseudomonadati</taxon>
        <taxon>Pseudomonadota</taxon>
        <taxon>Gammaproteobacteria</taxon>
        <taxon>SAR86 cluster</taxon>
    </lineage>
</organism>
<dbReference type="PANTHER" id="PTHR30469:SF11">
    <property type="entry name" value="BLL4320 PROTEIN"/>
    <property type="match status" value="1"/>
</dbReference>
<name>A0A368BXM5_9GAMM</name>
<dbReference type="InterPro" id="IPR006143">
    <property type="entry name" value="RND_pump_MFP"/>
</dbReference>
<dbReference type="NCBIfam" id="TIGR01730">
    <property type="entry name" value="RND_mfp"/>
    <property type="match status" value="1"/>
</dbReference>
<dbReference type="Gene3D" id="2.40.50.100">
    <property type="match status" value="1"/>
</dbReference>
<gene>
    <name evidence="4" type="ORF">DBW96_01695</name>
</gene>
<proteinExistence type="inferred from homology"/>
<keyword evidence="2" id="KW-0732">Signal</keyword>
<dbReference type="Pfam" id="PF25973">
    <property type="entry name" value="BSH_CzcB"/>
    <property type="match status" value="1"/>
</dbReference>